<reference evidence="1 2" key="1">
    <citation type="submission" date="2019-08" db="EMBL/GenBank/DDBJ databases">
        <authorList>
            <person name="Luo N."/>
        </authorList>
    </citation>
    <scope>NUCLEOTIDE SEQUENCE [LARGE SCALE GENOMIC DNA]</scope>
    <source>
        <strain evidence="1 2">NCIMB 9442</strain>
    </source>
</reference>
<evidence type="ECO:0000313" key="2">
    <source>
        <dbReference type="Proteomes" id="UP001194469"/>
    </source>
</evidence>
<dbReference type="Gene3D" id="3.30.70.120">
    <property type="match status" value="1"/>
</dbReference>
<keyword evidence="2" id="KW-1185">Reference proteome</keyword>
<proteinExistence type="predicted"/>
<dbReference type="PANTHER" id="PTHR30115:SF18">
    <property type="entry name" value="NITROGEN REGULATORY PROTEIN P-II"/>
    <property type="match status" value="1"/>
</dbReference>
<protein>
    <submittedName>
        <fullName evidence="1">P-II family nitrogen regulator</fullName>
    </submittedName>
</protein>
<dbReference type="PANTHER" id="PTHR30115">
    <property type="entry name" value="NITROGEN REGULATORY PROTEIN P-II"/>
    <property type="match status" value="1"/>
</dbReference>
<dbReference type="PROSITE" id="PS51343">
    <property type="entry name" value="PII_GLNB_DOM"/>
    <property type="match status" value="1"/>
</dbReference>
<organism evidence="1 2">
    <name type="scientific">Nitratidesulfovibrio oxamicus</name>
    <dbReference type="NCBI Taxonomy" id="32016"/>
    <lineage>
        <taxon>Bacteria</taxon>
        <taxon>Pseudomonadati</taxon>
        <taxon>Thermodesulfobacteriota</taxon>
        <taxon>Desulfovibrionia</taxon>
        <taxon>Desulfovibrionales</taxon>
        <taxon>Desulfovibrionaceae</taxon>
        <taxon>Nitratidesulfovibrio</taxon>
    </lineage>
</organism>
<gene>
    <name evidence="1" type="ORF">FVW20_01785</name>
</gene>
<dbReference type="EMBL" id="VRYY01000035">
    <property type="protein sequence ID" value="MBG3875787.1"/>
    <property type="molecule type" value="Genomic_DNA"/>
</dbReference>
<dbReference type="SMART" id="SM00938">
    <property type="entry name" value="P-II"/>
    <property type="match status" value="1"/>
</dbReference>
<dbReference type="Proteomes" id="UP001194469">
    <property type="component" value="Unassembled WGS sequence"/>
</dbReference>
<name>A0ABS0J0U8_9BACT</name>
<comment type="caution">
    <text evidence="1">The sequence shown here is derived from an EMBL/GenBank/DDBJ whole genome shotgun (WGS) entry which is preliminary data.</text>
</comment>
<dbReference type="SUPFAM" id="SSF54913">
    <property type="entry name" value="GlnB-like"/>
    <property type="match status" value="1"/>
</dbReference>
<dbReference type="PRINTS" id="PR00340">
    <property type="entry name" value="PIIGLNB"/>
</dbReference>
<dbReference type="InterPro" id="IPR015867">
    <property type="entry name" value="N-reg_PII/ATP_PRibTrfase_C"/>
</dbReference>
<accession>A0ABS0J0U8</accession>
<evidence type="ECO:0000313" key="1">
    <source>
        <dbReference type="EMBL" id="MBG3875787.1"/>
    </source>
</evidence>
<dbReference type="InterPro" id="IPR011322">
    <property type="entry name" value="N-reg_PII-like_a/b"/>
</dbReference>
<sequence>MKLIIAYVRPERLTAVKQALYARQIYSMSVTNILGAGRQKGYTETYRGVVSEVNLLKKVRIEIGIKDELEADALEAVTEGARTGKEGDGVVFVMDVAKGQRIRTGDPVA</sequence>
<dbReference type="Pfam" id="PF00543">
    <property type="entry name" value="P-II"/>
    <property type="match status" value="1"/>
</dbReference>
<dbReference type="RefSeq" id="WP_196608037.1">
    <property type="nucleotide sequence ID" value="NZ_VRYY01000035.1"/>
</dbReference>
<dbReference type="InterPro" id="IPR002187">
    <property type="entry name" value="N-reg_PII"/>
</dbReference>